<evidence type="ECO:0000313" key="2">
    <source>
        <dbReference type="Proteomes" id="UP000238866"/>
    </source>
</evidence>
<dbReference type="Proteomes" id="UP000238866">
    <property type="component" value="Unassembled WGS sequence"/>
</dbReference>
<dbReference type="AlphaFoldDB" id="A0A7H5FTL9"/>
<comment type="caution">
    <text evidence="1">The sequence shown here is derived from an EMBL/GenBank/DDBJ whole genome shotgun (WGS) entry which is preliminary data.</text>
</comment>
<protein>
    <submittedName>
        <fullName evidence="1">Uncharacterized protein</fullName>
    </submittedName>
</protein>
<accession>A0A7H5FTL9</accession>
<name>A0A7H5FTL9_HAEIF</name>
<dbReference type="EMBL" id="MZLD01000035">
    <property type="protein sequence ID" value="PRM18967.1"/>
    <property type="molecule type" value="Genomic_DNA"/>
</dbReference>
<reference evidence="1 2" key="1">
    <citation type="submission" date="2017-02" db="EMBL/GenBank/DDBJ databases">
        <title>Haemophilus influenzae in COPD genome sequencing project.</title>
        <authorList>
            <person name="Murphy T.F."/>
            <person name="Kong Y."/>
            <person name="Nadendla S."/>
            <person name="Tettelin H."/>
            <person name="Pettigrew M."/>
        </authorList>
    </citation>
    <scope>NUCLEOTIDE SEQUENCE [LARGE SCALE GENOMIC DNA]</scope>
    <source>
        <strain evidence="1 2">13P36H1</strain>
    </source>
</reference>
<organism evidence="1 2">
    <name type="scientific">Haemophilus influenzae</name>
    <dbReference type="NCBI Taxonomy" id="727"/>
    <lineage>
        <taxon>Bacteria</taxon>
        <taxon>Pseudomonadati</taxon>
        <taxon>Pseudomonadota</taxon>
        <taxon>Gammaproteobacteria</taxon>
        <taxon>Pasteurellales</taxon>
        <taxon>Pasteurellaceae</taxon>
        <taxon>Haemophilus</taxon>
    </lineage>
</organism>
<proteinExistence type="predicted"/>
<sequence length="42" mass="4820">MGVLDVIYKEKWRAENLTILSPLSINEFRDSISPNIQIKSVT</sequence>
<gene>
    <name evidence="1" type="ORF">BVZ99_00759</name>
</gene>
<evidence type="ECO:0000313" key="1">
    <source>
        <dbReference type="EMBL" id="PRM18967.1"/>
    </source>
</evidence>